<comment type="similarity">
    <text evidence="6">Belongs to the ABC-4 integral membrane protein family.</text>
</comment>
<evidence type="ECO:0000256" key="3">
    <source>
        <dbReference type="ARBA" id="ARBA00022692"/>
    </source>
</evidence>
<keyword evidence="2" id="KW-1003">Cell membrane</keyword>
<dbReference type="AlphaFoldDB" id="A0A6J6D9N0"/>
<reference evidence="10" key="1">
    <citation type="submission" date="2020-05" db="EMBL/GenBank/DDBJ databases">
        <authorList>
            <person name="Chiriac C."/>
            <person name="Salcher M."/>
            <person name="Ghai R."/>
            <person name="Kavagutti S V."/>
        </authorList>
    </citation>
    <scope>NUCLEOTIDE SEQUENCE</scope>
</reference>
<feature type="domain" description="ABC3 transporter permease C-terminal" evidence="8">
    <location>
        <begin position="269"/>
        <end position="381"/>
    </location>
</feature>
<evidence type="ECO:0000256" key="6">
    <source>
        <dbReference type="ARBA" id="ARBA00038076"/>
    </source>
</evidence>
<feature type="transmembrane region" description="Helical" evidence="7">
    <location>
        <begin position="262"/>
        <end position="289"/>
    </location>
</feature>
<sequence length="388" mass="40877">MRFLGTAALALNRIWATKVRSMLTMLGVVIGVAAIVALTSIVDGASQGINKSLATLGTNQLNITAMDPDALTELDANALAELENVSVMFVQSQNEGTIATGDTRVNARLVGVSSKYFQAVKPEIALGSYLSSSSFAQTAKDVVFGADAANDVGLTADMLGETVKLNGQDFRLVGVLDDQAGFGTSGRVYVTLDSARKLFSQYPYVSSIVIQANTPEQVDALQLTADSLLRERYGLGADTDARYTITNQASLIAAVSSITDTLGLLLTGIAAISLIVGGIGIMNIMLVSVRERTREIGVRRAIGAKQSNILTQFLIEAIVLSLAGGVIGLILGEIAAFFLAILGDWVFAIKLDTVVLALGFSLLVGVVFGVWPARTAAKLEPIDALRFE</sequence>
<name>A0A6J6D9N0_9ZZZZ</name>
<protein>
    <submittedName>
        <fullName evidence="10">Unannotated protein</fullName>
    </submittedName>
</protein>
<feature type="transmembrane region" description="Helical" evidence="7">
    <location>
        <begin position="354"/>
        <end position="373"/>
    </location>
</feature>
<keyword evidence="3 7" id="KW-0812">Transmembrane</keyword>
<dbReference type="Pfam" id="PF12704">
    <property type="entry name" value="MacB_PCD"/>
    <property type="match status" value="1"/>
</dbReference>
<dbReference type="GO" id="GO:0022857">
    <property type="term" value="F:transmembrane transporter activity"/>
    <property type="evidence" value="ECO:0007669"/>
    <property type="project" value="TreeGrafter"/>
</dbReference>
<evidence type="ECO:0000313" key="10">
    <source>
        <dbReference type="EMBL" id="CAB4560700.1"/>
    </source>
</evidence>
<dbReference type="GO" id="GO:0005886">
    <property type="term" value="C:plasma membrane"/>
    <property type="evidence" value="ECO:0007669"/>
    <property type="project" value="UniProtKB-SubCell"/>
</dbReference>
<organism evidence="10">
    <name type="scientific">freshwater metagenome</name>
    <dbReference type="NCBI Taxonomy" id="449393"/>
    <lineage>
        <taxon>unclassified sequences</taxon>
        <taxon>metagenomes</taxon>
        <taxon>ecological metagenomes</taxon>
    </lineage>
</organism>
<feature type="domain" description="MacB-like periplasmic core" evidence="9">
    <location>
        <begin position="21"/>
        <end position="222"/>
    </location>
</feature>
<accession>A0A6J6D9N0</accession>
<evidence type="ECO:0000259" key="9">
    <source>
        <dbReference type="Pfam" id="PF12704"/>
    </source>
</evidence>
<proteinExistence type="inferred from homology"/>
<keyword evidence="5 7" id="KW-0472">Membrane</keyword>
<gene>
    <name evidence="10" type="ORF">UFOPK1639_00426</name>
</gene>
<dbReference type="InterPro" id="IPR025857">
    <property type="entry name" value="MacB_PCD"/>
</dbReference>
<evidence type="ECO:0000256" key="2">
    <source>
        <dbReference type="ARBA" id="ARBA00022475"/>
    </source>
</evidence>
<evidence type="ECO:0000256" key="4">
    <source>
        <dbReference type="ARBA" id="ARBA00022989"/>
    </source>
</evidence>
<evidence type="ECO:0000256" key="1">
    <source>
        <dbReference type="ARBA" id="ARBA00004651"/>
    </source>
</evidence>
<dbReference type="Pfam" id="PF02687">
    <property type="entry name" value="FtsX"/>
    <property type="match status" value="1"/>
</dbReference>
<evidence type="ECO:0000259" key="8">
    <source>
        <dbReference type="Pfam" id="PF02687"/>
    </source>
</evidence>
<dbReference type="EMBL" id="CAEZTH010000034">
    <property type="protein sequence ID" value="CAB4560700.1"/>
    <property type="molecule type" value="Genomic_DNA"/>
</dbReference>
<keyword evidence="4 7" id="KW-1133">Transmembrane helix</keyword>
<dbReference type="PANTHER" id="PTHR30572">
    <property type="entry name" value="MEMBRANE COMPONENT OF TRANSPORTER-RELATED"/>
    <property type="match status" value="1"/>
</dbReference>
<evidence type="ECO:0000256" key="5">
    <source>
        <dbReference type="ARBA" id="ARBA00023136"/>
    </source>
</evidence>
<comment type="subcellular location">
    <subcellularLocation>
        <location evidence="1">Cell membrane</location>
        <topology evidence="1">Multi-pass membrane protein</topology>
    </subcellularLocation>
</comment>
<evidence type="ECO:0000256" key="7">
    <source>
        <dbReference type="SAM" id="Phobius"/>
    </source>
</evidence>
<dbReference type="InterPro" id="IPR003838">
    <property type="entry name" value="ABC3_permease_C"/>
</dbReference>
<feature type="transmembrane region" description="Helical" evidence="7">
    <location>
        <begin position="309"/>
        <end position="342"/>
    </location>
</feature>
<dbReference type="InterPro" id="IPR050250">
    <property type="entry name" value="Macrolide_Exporter_MacB"/>
</dbReference>
<dbReference type="PANTHER" id="PTHR30572:SF4">
    <property type="entry name" value="ABC TRANSPORTER PERMEASE YTRF"/>
    <property type="match status" value="1"/>
</dbReference>